<comment type="caution">
    <text evidence="1">The sequence shown here is derived from an EMBL/GenBank/DDBJ whole genome shotgun (WGS) entry which is preliminary data.</text>
</comment>
<feature type="non-terminal residue" evidence="1">
    <location>
        <position position="23"/>
    </location>
</feature>
<dbReference type="Proteomes" id="UP000265520">
    <property type="component" value="Unassembled WGS sequence"/>
</dbReference>
<dbReference type="EMBL" id="LXQA010665997">
    <property type="protein sequence ID" value="MCI64915.1"/>
    <property type="molecule type" value="Genomic_DNA"/>
</dbReference>
<protein>
    <submittedName>
        <fullName evidence="1">Uncharacterized protein</fullName>
    </submittedName>
</protein>
<accession>A0A392TYE7</accession>
<reference evidence="1 2" key="1">
    <citation type="journal article" date="2018" name="Front. Plant Sci.">
        <title>Red Clover (Trifolium pratense) and Zigzag Clover (T. medium) - A Picture of Genomic Similarities and Differences.</title>
        <authorList>
            <person name="Dluhosova J."/>
            <person name="Istvanek J."/>
            <person name="Nedelnik J."/>
            <person name="Repkova J."/>
        </authorList>
    </citation>
    <scope>NUCLEOTIDE SEQUENCE [LARGE SCALE GENOMIC DNA]</scope>
    <source>
        <strain evidence="2">cv. 10/8</strain>
        <tissue evidence="1">Leaf</tissue>
    </source>
</reference>
<evidence type="ECO:0000313" key="1">
    <source>
        <dbReference type="EMBL" id="MCI64915.1"/>
    </source>
</evidence>
<sequence>MHRAQCSLYQGQAATATYLKNDP</sequence>
<organism evidence="1 2">
    <name type="scientific">Trifolium medium</name>
    <dbReference type="NCBI Taxonomy" id="97028"/>
    <lineage>
        <taxon>Eukaryota</taxon>
        <taxon>Viridiplantae</taxon>
        <taxon>Streptophyta</taxon>
        <taxon>Embryophyta</taxon>
        <taxon>Tracheophyta</taxon>
        <taxon>Spermatophyta</taxon>
        <taxon>Magnoliopsida</taxon>
        <taxon>eudicotyledons</taxon>
        <taxon>Gunneridae</taxon>
        <taxon>Pentapetalae</taxon>
        <taxon>rosids</taxon>
        <taxon>fabids</taxon>
        <taxon>Fabales</taxon>
        <taxon>Fabaceae</taxon>
        <taxon>Papilionoideae</taxon>
        <taxon>50 kb inversion clade</taxon>
        <taxon>NPAAA clade</taxon>
        <taxon>Hologalegina</taxon>
        <taxon>IRL clade</taxon>
        <taxon>Trifolieae</taxon>
        <taxon>Trifolium</taxon>
    </lineage>
</organism>
<name>A0A392TYE7_9FABA</name>
<dbReference type="AlphaFoldDB" id="A0A392TYE7"/>
<proteinExistence type="predicted"/>
<evidence type="ECO:0000313" key="2">
    <source>
        <dbReference type="Proteomes" id="UP000265520"/>
    </source>
</evidence>
<keyword evidence="2" id="KW-1185">Reference proteome</keyword>